<feature type="domain" description="Helix-turn-helix" evidence="1">
    <location>
        <begin position="5"/>
        <end position="48"/>
    </location>
</feature>
<dbReference type="EMBL" id="CP003053">
    <property type="protein sequence ID" value="AFM17436.1"/>
    <property type="molecule type" value="Genomic_DNA"/>
</dbReference>
<dbReference type="OrthoDB" id="4870800at2"/>
<dbReference type="GO" id="GO:0003677">
    <property type="term" value="F:DNA binding"/>
    <property type="evidence" value="ECO:0007669"/>
    <property type="project" value="UniProtKB-KW"/>
</dbReference>
<keyword evidence="2" id="KW-0238">DNA-binding</keyword>
<dbReference type="Pfam" id="PF12728">
    <property type="entry name" value="HTH_17"/>
    <property type="match status" value="1"/>
</dbReference>
<dbReference type="Proteomes" id="UP000006057">
    <property type="component" value="Chromosome"/>
</dbReference>
<dbReference type="InterPro" id="IPR010093">
    <property type="entry name" value="SinI_DNA-bd"/>
</dbReference>
<dbReference type="AlphaFoldDB" id="I4BJH9"/>
<sequence length="60" mass="6365">MGNKLTKDQAAEHLGISRSGIDRLIASGALRAYRVGKKSTRIDIDDLESVCKPIIPSGAA</sequence>
<protein>
    <submittedName>
        <fullName evidence="2">DNA-binding protein, excisionase family</fullName>
    </submittedName>
</protein>
<reference evidence="2 3" key="1">
    <citation type="submission" date="2012-06" db="EMBL/GenBank/DDBJ databases">
        <title>Complete sequence of chromosome of Mycobacterium chubuense NBB4.</title>
        <authorList>
            <consortium name="US DOE Joint Genome Institute"/>
            <person name="Lucas S."/>
            <person name="Han J."/>
            <person name="Lapidus A."/>
            <person name="Cheng J.-F."/>
            <person name="Goodwin L."/>
            <person name="Pitluck S."/>
            <person name="Peters L."/>
            <person name="Mikhailova N."/>
            <person name="Teshima H."/>
            <person name="Detter J.C."/>
            <person name="Han C."/>
            <person name="Tapia R."/>
            <person name="Land M."/>
            <person name="Hauser L."/>
            <person name="Kyrpides N."/>
            <person name="Ivanova N."/>
            <person name="Pagani I."/>
            <person name="Mattes T."/>
            <person name="Holmes A."/>
            <person name="Rutledge P."/>
            <person name="Paulsen I."/>
            <person name="Coleman N."/>
            <person name="Woyke T."/>
        </authorList>
    </citation>
    <scope>NUCLEOTIDE SEQUENCE [LARGE SCALE GENOMIC DNA]</scope>
    <source>
        <strain evidence="2 3">NBB4</strain>
    </source>
</reference>
<dbReference type="HOGENOM" id="CLU_191453_3_0_11"/>
<evidence type="ECO:0000313" key="3">
    <source>
        <dbReference type="Proteomes" id="UP000006057"/>
    </source>
</evidence>
<dbReference type="NCBIfam" id="TIGR01764">
    <property type="entry name" value="excise"/>
    <property type="match status" value="1"/>
</dbReference>
<organism evidence="2 3">
    <name type="scientific">Mycolicibacterium chubuense (strain NBB4)</name>
    <name type="common">Mycobacterium chubuense</name>
    <dbReference type="NCBI Taxonomy" id="710421"/>
    <lineage>
        <taxon>Bacteria</taxon>
        <taxon>Bacillati</taxon>
        <taxon>Actinomycetota</taxon>
        <taxon>Actinomycetes</taxon>
        <taxon>Mycobacteriales</taxon>
        <taxon>Mycobacteriaceae</taxon>
        <taxon>Mycolicibacterium</taxon>
    </lineage>
</organism>
<accession>I4BJH9</accession>
<keyword evidence="3" id="KW-1185">Reference proteome</keyword>
<dbReference type="InterPro" id="IPR041657">
    <property type="entry name" value="HTH_17"/>
</dbReference>
<dbReference type="STRING" id="710421.Mycch_2669"/>
<evidence type="ECO:0000259" key="1">
    <source>
        <dbReference type="Pfam" id="PF12728"/>
    </source>
</evidence>
<proteinExistence type="predicted"/>
<name>I4BJH9_MYCCN</name>
<dbReference type="KEGG" id="mcb:Mycch_2669"/>
<evidence type="ECO:0000313" key="2">
    <source>
        <dbReference type="EMBL" id="AFM17436.1"/>
    </source>
</evidence>
<gene>
    <name evidence="2" type="ordered locus">Mycch_2669</name>
</gene>
<dbReference type="RefSeq" id="WP_014815914.1">
    <property type="nucleotide sequence ID" value="NC_018027.1"/>
</dbReference>